<feature type="domain" description="Xaa-Pro dipeptidyl-peptidase C-terminal" evidence="3">
    <location>
        <begin position="292"/>
        <end position="504"/>
    </location>
</feature>
<dbReference type="SMART" id="SM00939">
    <property type="entry name" value="PepX_C"/>
    <property type="match status" value="1"/>
</dbReference>
<comment type="caution">
    <text evidence="4">The sequence shown here is derived from an EMBL/GenBank/DDBJ whole genome shotgun (WGS) entry which is preliminary data.</text>
</comment>
<name>A0A4R6KJ87_9ACTN</name>
<dbReference type="EMBL" id="SNWQ01000004">
    <property type="protein sequence ID" value="TDO50522.1"/>
    <property type="molecule type" value="Genomic_DNA"/>
</dbReference>
<evidence type="ECO:0000256" key="2">
    <source>
        <dbReference type="ARBA" id="ARBA00022801"/>
    </source>
</evidence>
<evidence type="ECO:0000259" key="3">
    <source>
        <dbReference type="SMART" id="SM00939"/>
    </source>
</evidence>
<dbReference type="InterPro" id="IPR013736">
    <property type="entry name" value="Xaa-Pro_dipept_C"/>
</dbReference>
<dbReference type="SUPFAM" id="SSF53474">
    <property type="entry name" value="alpha/beta-Hydrolases"/>
    <property type="match status" value="1"/>
</dbReference>
<dbReference type="Pfam" id="PF08530">
    <property type="entry name" value="PepX_C"/>
    <property type="match status" value="1"/>
</dbReference>
<dbReference type="RefSeq" id="WP_133799731.1">
    <property type="nucleotide sequence ID" value="NZ_SNWQ01000004.1"/>
</dbReference>
<dbReference type="Gene3D" id="2.60.120.260">
    <property type="entry name" value="Galactose-binding domain-like"/>
    <property type="match status" value="1"/>
</dbReference>
<accession>A0A4R6KJ87</accession>
<keyword evidence="5" id="KW-1185">Reference proteome</keyword>
<sequence length="638" mass="69500">MVSPSTALLQRRGVRVLRDLRIPSVEGDWTLSADLYLPSETPRPLPTVILLTPYRKELSMGTESEPYCSWFAAQGYASLIVEFAGTGVSDGPTRPAFVPDEAYDGVSAVEWAARQPWSNGNVALWGISYGGILALRTAALRPPALKAIVPLMAMADPGRDFIRPDGAAAGLAPVVWWGTGRLADQLMPPLQDFQSARQQERWRSRLDTAALVPLELFRAAADDSALETLKIDLSKVSVPTLSIAGWRDIQWNPQVVAFEQLSGPKTLIVGPWMHVVPNGSPFERTDFLLIAEHWLRPILEDGQAVEQGDCVLYQTGDEQGWQRFHNWPAADAKVHLSGTRAGTLVPGVVDQPYRGATRRDCTVGSHSGLWGIGSATFGLPIEQSADDVRSITLETDPLEEALTISGRVEVALGNNTPPPRLVVRLTEIDELNRSTLIAMGTSVGSNNVTLYPILHRVPSGRRLRVAVSDSDFPRLWPALETDPLEIQGISIEIPTASPALSEPAALPMLDEIDEIALALAIGTTPTWRITRDAIQDGIEVVVGSESTYLTADGGHEVFRSRQQTATVRNGHPEGTRMSSIDTQRVRLQSGETIDVKVTALMTSDSLWLSGEVRIDDEIAFAERWRGSTPGSSREVATQ</sequence>
<dbReference type="Gene3D" id="3.40.50.1820">
    <property type="entry name" value="alpha/beta hydrolase"/>
    <property type="match status" value="1"/>
</dbReference>
<dbReference type="Proteomes" id="UP000295388">
    <property type="component" value="Unassembled WGS sequence"/>
</dbReference>
<dbReference type="PANTHER" id="PTHR22946">
    <property type="entry name" value="DIENELACTONE HYDROLASE DOMAIN-CONTAINING PROTEIN-RELATED"/>
    <property type="match status" value="1"/>
</dbReference>
<comment type="similarity">
    <text evidence="1">Belongs to the AB hydrolase superfamily.</text>
</comment>
<organism evidence="4 5">
    <name type="scientific">Kribbella caucasensis</name>
    <dbReference type="NCBI Taxonomy" id="2512215"/>
    <lineage>
        <taxon>Bacteria</taxon>
        <taxon>Bacillati</taxon>
        <taxon>Actinomycetota</taxon>
        <taxon>Actinomycetes</taxon>
        <taxon>Propionibacteriales</taxon>
        <taxon>Kribbellaceae</taxon>
        <taxon>Kribbella</taxon>
    </lineage>
</organism>
<gene>
    <name evidence="4" type="ORF">EV643_10414</name>
</gene>
<dbReference type="InterPro" id="IPR029058">
    <property type="entry name" value="AB_hydrolase_fold"/>
</dbReference>
<keyword evidence="2" id="KW-0378">Hydrolase</keyword>
<protein>
    <recommendedName>
        <fullName evidence="3">Xaa-Pro dipeptidyl-peptidase C-terminal domain-containing protein</fullName>
    </recommendedName>
</protein>
<dbReference type="AlphaFoldDB" id="A0A4R6KJ87"/>
<evidence type="ECO:0000256" key="1">
    <source>
        <dbReference type="ARBA" id="ARBA00008645"/>
    </source>
</evidence>
<dbReference type="PANTHER" id="PTHR22946:SF9">
    <property type="entry name" value="POLYKETIDE TRANSFERASE AF380"/>
    <property type="match status" value="1"/>
</dbReference>
<dbReference type="SUPFAM" id="SSF49785">
    <property type="entry name" value="Galactose-binding domain-like"/>
    <property type="match status" value="1"/>
</dbReference>
<dbReference type="GO" id="GO:0008239">
    <property type="term" value="F:dipeptidyl-peptidase activity"/>
    <property type="evidence" value="ECO:0007669"/>
    <property type="project" value="InterPro"/>
</dbReference>
<evidence type="ECO:0000313" key="5">
    <source>
        <dbReference type="Proteomes" id="UP000295388"/>
    </source>
</evidence>
<dbReference type="InterPro" id="IPR000383">
    <property type="entry name" value="Xaa-Pro-like_dom"/>
</dbReference>
<dbReference type="OrthoDB" id="5240615at2"/>
<dbReference type="InterPro" id="IPR005674">
    <property type="entry name" value="CocE/Ser_esterase"/>
</dbReference>
<dbReference type="InterPro" id="IPR050261">
    <property type="entry name" value="FrsA_esterase"/>
</dbReference>
<reference evidence="4 5" key="1">
    <citation type="submission" date="2019-03" db="EMBL/GenBank/DDBJ databases">
        <title>Genomic Encyclopedia of Type Strains, Phase III (KMG-III): the genomes of soil and plant-associated and newly described type strains.</title>
        <authorList>
            <person name="Whitman W."/>
        </authorList>
    </citation>
    <scope>NUCLEOTIDE SEQUENCE [LARGE SCALE GENOMIC DNA]</scope>
    <source>
        <strain evidence="4 5">VKM Ac-2527</strain>
    </source>
</reference>
<dbReference type="InterPro" id="IPR008979">
    <property type="entry name" value="Galactose-bd-like_sf"/>
</dbReference>
<dbReference type="NCBIfam" id="TIGR00976">
    <property type="entry name" value="CocE_NonD"/>
    <property type="match status" value="1"/>
</dbReference>
<dbReference type="Pfam" id="PF02129">
    <property type="entry name" value="Peptidase_S15"/>
    <property type="match status" value="1"/>
</dbReference>
<dbReference type="GO" id="GO:0052689">
    <property type="term" value="F:carboxylic ester hydrolase activity"/>
    <property type="evidence" value="ECO:0007669"/>
    <property type="project" value="UniProtKB-ARBA"/>
</dbReference>
<evidence type="ECO:0000313" key="4">
    <source>
        <dbReference type="EMBL" id="TDO50522.1"/>
    </source>
</evidence>
<proteinExistence type="inferred from homology"/>